<dbReference type="InterPro" id="IPR036034">
    <property type="entry name" value="PDZ_sf"/>
</dbReference>
<gene>
    <name evidence="5" type="primary">NAS2</name>
    <name evidence="5" type="ORF">OC842_002336</name>
</gene>
<keyword evidence="1" id="KW-0143">Chaperone</keyword>
<dbReference type="PANTHER" id="PTHR12651:SF1">
    <property type="entry name" value="26S PROTEASOME NON-ATPASE REGULATORY SUBUNIT 9"/>
    <property type="match status" value="1"/>
</dbReference>
<evidence type="ECO:0000256" key="1">
    <source>
        <dbReference type="ARBA" id="ARBA00023186"/>
    </source>
</evidence>
<feature type="domain" description="Nas2 N-terminal" evidence="4">
    <location>
        <begin position="10"/>
        <end position="74"/>
    </location>
</feature>
<feature type="compositionally biased region" description="Low complexity" evidence="3">
    <location>
        <begin position="94"/>
        <end position="109"/>
    </location>
</feature>
<dbReference type="Gene3D" id="2.30.42.10">
    <property type="match status" value="1"/>
</dbReference>
<dbReference type="FunFam" id="2.30.42.10:FF:000107">
    <property type="entry name" value="26S proteasome non-ATPase regulatory subunit 9"/>
    <property type="match status" value="1"/>
</dbReference>
<feature type="compositionally biased region" description="Polar residues" evidence="3">
    <location>
        <begin position="84"/>
        <end position="93"/>
    </location>
</feature>
<dbReference type="GO" id="GO:0005634">
    <property type="term" value="C:nucleus"/>
    <property type="evidence" value="ECO:0007669"/>
    <property type="project" value="TreeGrafter"/>
</dbReference>
<protein>
    <recommendedName>
        <fullName evidence="2">Probable 26S proteasome regulatory subunit p27</fullName>
    </recommendedName>
</protein>
<dbReference type="GO" id="GO:0005737">
    <property type="term" value="C:cytoplasm"/>
    <property type="evidence" value="ECO:0007669"/>
    <property type="project" value="TreeGrafter"/>
</dbReference>
<evidence type="ECO:0000313" key="5">
    <source>
        <dbReference type="EMBL" id="KAK0535358.1"/>
    </source>
</evidence>
<evidence type="ECO:0000259" key="4">
    <source>
        <dbReference type="Pfam" id="PF18265"/>
    </source>
</evidence>
<name>A0AAN6JLF0_9BASI</name>
<evidence type="ECO:0000256" key="3">
    <source>
        <dbReference type="SAM" id="MobiDB-lite"/>
    </source>
</evidence>
<dbReference type="GO" id="GO:0070682">
    <property type="term" value="P:proteasome regulatory particle assembly"/>
    <property type="evidence" value="ECO:0007669"/>
    <property type="project" value="InterPro"/>
</dbReference>
<accession>A0AAN6JLF0</accession>
<keyword evidence="6" id="KW-1185">Reference proteome</keyword>
<evidence type="ECO:0000313" key="6">
    <source>
        <dbReference type="Proteomes" id="UP001176521"/>
    </source>
</evidence>
<dbReference type="InterPro" id="IPR040815">
    <property type="entry name" value="Nas2_N"/>
</dbReference>
<reference evidence="5" key="1">
    <citation type="journal article" date="2023" name="PhytoFront">
        <title>Draft Genome Resources of Seven Strains of Tilletia horrida, Causal Agent of Kernel Smut of Rice.</title>
        <authorList>
            <person name="Khanal S."/>
            <person name="Antony Babu S."/>
            <person name="Zhou X.G."/>
        </authorList>
    </citation>
    <scope>NUCLEOTIDE SEQUENCE</scope>
    <source>
        <strain evidence="5">TX3</strain>
    </source>
</reference>
<comment type="caution">
    <text evidence="5">The sequence shown here is derived from an EMBL/GenBank/DDBJ whole genome shotgun (WGS) entry which is preliminary data.</text>
</comment>
<dbReference type="PANTHER" id="PTHR12651">
    <property type="entry name" value="26S PROTEASOME NON-ATPASE REGULATORY SUBUNIT 9"/>
    <property type="match status" value="1"/>
</dbReference>
<dbReference type="AlphaFoldDB" id="A0AAN6JLF0"/>
<keyword evidence="5" id="KW-0647">Proteasome</keyword>
<evidence type="ECO:0000256" key="2">
    <source>
        <dbReference type="ARBA" id="ARBA00068021"/>
    </source>
</evidence>
<dbReference type="Pfam" id="PF18265">
    <property type="entry name" value="Nas2_N"/>
    <property type="match status" value="1"/>
</dbReference>
<dbReference type="SUPFAM" id="SSF50156">
    <property type="entry name" value="PDZ domain-like"/>
    <property type="match status" value="1"/>
</dbReference>
<dbReference type="Proteomes" id="UP001176521">
    <property type="component" value="Unassembled WGS sequence"/>
</dbReference>
<dbReference type="GO" id="GO:0000502">
    <property type="term" value="C:proteasome complex"/>
    <property type="evidence" value="ECO:0007669"/>
    <property type="project" value="UniProtKB-KW"/>
</dbReference>
<proteinExistence type="predicted"/>
<dbReference type="Gene3D" id="6.10.140.1710">
    <property type="match status" value="1"/>
</dbReference>
<organism evidence="5 6">
    <name type="scientific">Tilletia horrida</name>
    <dbReference type="NCBI Taxonomy" id="155126"/>
    <lineage>
        <taxon>Eukaryota</taxon>
        <taxon>Fungi</taxon>
        <taxon>Dikarya</taxon>
        <taxon>Basidiomycota</taxon>
        <taxon>Ustilaginomycotina</taxon>
        <taxon>Exobasidiomycetes</taxon>
        <taxon>Tilletiales</taxon>
        <taxon>Tilletiaceae</taxon>
        <taxon>Tilletia</taxon>
    </lineage>
</organism>
<sequence length="206" mass="21745">MSRQLALQLDARRKEIDEELHNATLTSPLVDDEGFPRADIDIYAIRIARNRIAHLRNDRLAVTEQMAEAMRQAFLEPPGGAGGQSLQNGNHADSSSISSSSVGSGSGSSTVPLKPFARINSVSQGSPADLAGLREGDALVSFAGLSVAASSEAPAPSLTDLPPLVREGQPIEVIVSREEQETVTLELTPRSGPGHRGLLGCHLLPL</sequence>
<feature type="region of interest" description="Disordered" evidence="3">
    <location>
        <begin position="75"/>
        <end position="110"/>
    </location>
</feature>
<dbReference type="InterPro" id="IPR035269">
    <property type="entry name" value="PSMD9"/>
</dbReference>
<dbReference type="EMBL" id="JAPDMQ010000097">
    <property type="protein sequence ID" value="KAK0535358.1"/>
    <property type="molecule type" value="Genomic_DNA"/>
</dbReference>